<reference evidence="3" key="1">
    <citation type="submission" date="2014-09" db="EMBL/GenBank/DDBJ databases">
        <authorList>
            <person name="Probst J Alexander"/>
        </authorList>
    </citation>
    <scope>NUCLEOTIDE SEQUENCE</scope>
</reference>
<proteinExistence type="predicted"/>
<organism evidence="3">
    <name type="scientific">groundwater metagenome</name>
    <dbReference type="NCBI Taxonomy" id="717931"/>
    <lineage>
        <taxon>unclassified sequences</taxon>
        <taxon>metagenomes</taxon>
        <taxon>ecological metagenomes</taxon>
    </lineage>
</organism>
<protein>
    <submittedName>
        <fullName evidence="3">Uncharacterized protein</fullName>
    </submittedName>
</protein>
<feature type="transmembrane region" description="Helical" evidence="1">
    <location>
        <begin position="7"/>
        <end position="27"/>
    </location>
</feature>
<keyword evidence="1" id="KW-0472">Membrane</keyword>
<keyword evidence="1" id="KW-0812">Transmembrane</keyword>
<accession>A0A098EE07</accession>
<evidence type="ECO:0000256" key="1">
    <source>
        <dbReference type="SAM" id="Phobius"/>
    </source>
</evidence>
<evidence type="ECO:0000313" key="3">
    <source>
        <dbReference type="EMBL" id="CEG13751.1"/>
    </source>
</evidence>
<gene>
    <name evidence="2" type="ORF">MSIBF_A2680023</name>
    <name evidence="3" type="ORF">MSIBF_A4620004</name>
</gene>
<feature type="transmembrane region" description="Helical" evidence="1">
    <location>
        <begin position="39"/>
        <end position="55"/>
    </location>
</feature>
<name>A0A098EE07_9ZZZZ</name>
<dbReference type="EMBL" id="CCXY01000188">
    <property type="protein sequence ID" value="CEG12751.1"/>
    <property type="molecule type" value="Genomic_DNA"/>
</dbReference>
<evidence type="ECO:0000313" key="2">
    <source>
        <dbReference type="EMBL" id="CEG12751.1"/>
    </source>
</evidence>
<sequence length="57" mass="6491">MKLSTVIGIIIIAAFFLFPILTNFAVIPEDIEPQNIGEFLGGIFQYWIIVISKIFKF</sequence>
<dbReference type="AlphaFoldDB" id="A0A098EE07"/>
<dbReference type="EMBL" id="CCXY01000404">
    <property type="protein sequence ID" value="CEG13751.1"/>
    <property type="molecule type" value="Genomic_DNA"/>
</dbReference>
<keyword evidence="1" id="KW-1133">Transmembrane helix</keyword>